<sequence>MRGWRYRDQDLRSMRSQRLKSHPLEIFGAEISICACATTRPPFSPKSTAQKSMEQVTPGCLMAFHKMSAEPPCSITGDTPAAQDPPRPAAQDNCTHPDSPACVPAATRLAVPPAATLGPCLTAVHHPRSKEFYKPKKEKLMRLAKQIDSNSGETKRSKRGTFANFRDEMVSESNAVNEDNSFLEDFPGEDDVSRRAENLLAIDSPPPQRSSQKCCGPGCRSCFY</sequence>
<evidence type="ECO:0000256" key="1">
    <source>
        <dbReference type="SAM" id="MobiDB-lite"/>
    </source>
</evidence>
<name>A0ABN9LPG7_9NEOB</name>
<feature type="region of interest" description="Disordered" evidence="1">
    <location>
        <begin position="71"/>
        <end position="96"/>
    </location>
</feature>
<evidence type="ECO:0000313" key="2">
    <source>
        <dbReference type="EMBL" id="CAJ0947133.1"/>
    </source>
</evidence>
<dbReference type="Proteomes" id="UP001176940">
    <property type="component" value="Unassembled WGS sequence"/>
</dbReference>
<gene>
    <name evidence="2" type="ORF">RIMI_LOCUS11595336</name>
</gene>
<organism evidence="2 3">
    <name type="scientific">Ranitomeya imitator</name>
    <name type="common">mimic poison frog</name>
    <dbReference type="NCBI Taxonomy" id="111125"/>
    <lineage>
        <taxon>Eukaryota</taxon>
        <taxon>Metazoa</taxon>
        <taxon>Chordata</taxon>
        <taxon>Craniata</taxon>
        <taxon>Vertebrata</taxon>
        <taxon>Euteleostomi</taxon>
        <taxon>Amphibia</taxon>
        <taxon>Batrachia</taxon>
        <taxon>Anura</taxon>
        <taxon>Neobatrachia</taxon>
        <taxon>Hyloidea</taxon>
        <taxon>Dendrobatidae</taxon>
        <taxon>Dendrobatinae</taxon>
        <taxon>Ranitomeya</taxon>
    </lineage>
</organism>
<protein>
    <submittedName>
        <fullName evidence="2">Uncharacterized protein</fullName>
    </submittedName>
</protein>
<accession>A0ABN9LPG7</accession>
<proteinExistence type="predicted"/>
<dbReference type="EMBL" id="CAUEEQ010026452">
    <property type="protein sequence ID" value="CAJ0947133.1"/>
    <property type="molecule type" value="Genomic_DNA"/>
</dbReference>
<keyword evidence="3" id="KW-1185">Reference proteome</keyword>
<comment type="caution">
    <text evidence="2">The sequence shown here is derived from an EMBL/GenBank/DDBJ whole genome shotgun (WGS) entry which is preliminary data.</text>
</comment>
<reference evidence="2" key="1">
    <citation type="submission" date="2023-07" db="EMBL/GenBank/DDBJ databases">
        <authorList>
            <person name="Stuckert A."/>
        </authorList>
    </citation>
    <scope>NUCLEOTIDE SEQUENCE</scope>
</reference>
<evidence type="ECO:0000313" key="3">
    <source>
        <dbReference type="Proteomes" id="UP001176940"/>
    </source>
</evidence>